<proteinExistence type="predicted"/>
<dbReference type="Gene3D" id="3.90.320.10">
    <property type="match status" value="1"/>
</dbReference>
<dbReference type="Pfam" id="PF12705">
    <property type="entry name" value="PDDEXK_1"/>
    <property type="match status" value="1"/>
</dbReference>
<accession>A0A0F9MDA8</accession>
<feature type="domain" description="PD-(D/E)XK endonuclease-like" evidence="1">
    <location>
        <begin position="4"/>
        <end position="317"/>
    </location>
</feature>
<sequence>MRITFSSGTSWRRCQQLYYYEYIEGLKPKQEFAPPLQLGRVVHRYLESFYGALISKRKTPIKPSTRHANALMRIDHEFTEPTRQLAVAAQVAGEDELGKELLGLVPKAARLCQAYFELRGGSDEHRVLLCEEYVKFPLTDKDEVVAVIDLVTQDEAGNAWIWEHKTTKNVPMQGRRLRDLQTILGAVLLEEVHGVKPAGVIWNYFRTQEPAEPRLLKDGTLSRAKQDTTWKAYERALATHQLDHADYKEMYHLLADKEEKVFFPRMQMQLFQSEAVLLRDLISTCGEIRAAVSDPGFVPVRNIGQNCDWCRYNKVCEAALLGGDEAELKRMLFVAKGVRDGYSAD</sequence>
<reference evidence="2" key="1">
    <citation type="journal article" date="2015" name="Nature">
        <title>Complex archaea that bridge the gap between prokaryotes and eukaryotes.</title>
        <authorList>
            <person name="Spang A."/>
            <person name="Saw J.H."/>
            <person name="Jorgensen S.L."/>
            <person name="Zaremba-Niedzwiedzka K."/>
            <person name="Martijn J."/>
            <person name="Lind A.E."/>
            <person name="van Eijk R."/>
            <person name="Schleper C."/>
            <person name="Guy L."/>
            <person name="Ettema T.J."/>
        </authorList>
    </citation>
    <scope>NUCLEOTIDE SEQUENCE</scope>
</reference>
<name>A0A0F9MDA8_9ZZZZ</name>
<dbReference type="AlphaFoldDB" id="A0A0F9MDA8"/>
<organism evidence="2">
    <name type="scientific">marine sediment metagenome</name>
    <dbReference type="NCBI Taxonomy" id="412755"/>
    <lineage>
        <taxon>unclassified sequences</taxon>
        <taxon>metagenomes</taxon>
        <taxon>ecological metagenomes</taxon>
    </lineage>
</organism>
<dbReference type="EMBL" id="LAZR01004820">
    <property type="protein sequence ID" value="KKN05305.1"/>
    <property type="molecule type" value="Genomic_DNA"/>
</dbReference>
<comment type="caution">
    <text evidence="2">The sequence shown here is derived from an EMBL/GenBank/DDBJ whole genome shotgun (WGS) entry which is preliminary data.</text>
</comment>
<dbReference type="InterPro" id="IPR011604">
    <property type="entry name" value="PDDEXK-like_dom_sf"/>
</dbReference>
<evidence type="ECO:0000259" key="1">
    <source>
        <dbReference type="Pfam" id="PF12705"/>
    </source>
</evidence>
<gene>
    <name evidence="2" type="ORF">LCGC14_1088630</name>
</gene>
<evidence type="ECO:0000313" key="2">
    <source>
        <dbReference type="EMBL" id="KKN05305.1"/>
    </source>
</evidence>
<dbReference type="InterPro" id="IPR038726">
    <property type="entry name" value="PDDEXK_AddAB-type"/>
</dbReference>
<protein>
    <recommendedName>
        <fullName evidence="1">PD-(D/E)XK endonuclease-like domain-containing protein</fullName>
    </recommendedName>
</protein>